<dbReference type="SUPFAM" id="SSF56300">
    <property type="entry name" value="Metallo-dependent phosphatases"/>
    <property type="match status" value="1"/>
</dbReference>
<comment type="caution">
    <text evidence="3">The sequence shown here is derived from an EMBL/GenBank/DDBJ whole genome shotgun (WGS) entry which is preliminary data.</text>
</comment>
<evidence type="ECO:0000313" key="3">
    <source>
        <dbReference type="EMBL" id="MDR6243787.1"/>
    </source>
</evidence>
<dbReference type="InterPro" id="IPR029052">
    <property type="entry name" value="Metallo-depent_PP-like"/>
</dbReference>
<dbReference type="InterPro" id="IPR024654">
    <property type="entry name" value="Calcineurin-like_PHP_lpxH"/>
</dbReference>
<reference evidence="3 4" key="1">
    <citation type="submission" date="2023-07" db="EMBL/GenBank/DDBJ databases">
        <title>Genomic Encyclopedia of Type Strains, Phase IV (KMG-IV): sequencing the most valuable type-strain genomes for metagenomic binning, comparative biology and taxonomic classification.</title>
        <authorList>
            <person name="Goeker M."/>
        </authorList>
    </citation>
    <scope>NUCLEOTIDE SEQUENCE [LARGE SCALE GENOMIC DNA]</scope>
    <source>
        <strain evidence="3 4">DSM 22170</strain>
    </source>
</reference>
<keyword evidence="4" id="KW-1185">Reference proteome</keyword>
<dbReference type="Proteomes" id="UP001185028">
    <property type="component" value="Unassembled WGS sequence"/>
</dbReference>
<name>A0ABU1IYM3_9BACL</name>
<sequence>MERIALVSDIHGNYPAWQAVLDDIDSRGIKRIFCLGDLVGKGPDSIRITDSVRERCEVVLRGNWEELIVRMSEKDELFGWHARRLGAERLAYLDSLPLRYDFTLSGRLISLVHASPESVFQRVQPWDAMEARLGMFTAVEAGSPFAVESSPFYSRLPDMVGYGDIHNAYMQHLDGHVLFNVGSIGNPLDGKGASYVILEGEADATELVPYSVQFMRIPYDVEQAVQDAQDAGIPALDFYIKELRTGIYRGLQT</sequence>
<proteinExistence type="inferred from homology"/>
<protein>
    <submittedName>
        <fullName evidence="3">Phosphodiesterase</fullName>
    </submittedName>
</protein>
<dbReference type="PANTHER" id="PTHR42850">
    <property type="entry name" value="METALLOPHOSPHOESTERASE"/>
    <property type="match status" value="1"/>
</dbReference>
<dbReference type="EMBL" id="JAVDQH010000005">
    <property type="protein sequence ID" value="MDR6243787.1"/>
    <property type="molecule type" value="Genomic_DNA"/>
</dbReference>
<dbReference type="Pfam" id="PF12850">
    <property type="entry name" value="Metallophos_2"/>
    <property type="match status" value="1"/>
</dbReference>
<dbReference type="RefSeq" id="WP_188776980.1">
    <property type="nucleotide sequence ID" value="NZ_BMMB01000008.1"/>
</dbReference>
<evidence type="ECO:0000256" key="1">
    <source>
        <dbReference type="ARBA" id="ARBA00008950"/>
    </source>
</evidence>
<evidence type="ECO:0000313" key="4">
    <source>
        <dbReference type="Proteomes" id="UP001185028"/>
    </source>
</evidence>
<dbReference type="PANTHER" id="PTHR42850:SF2">
    <property type="entry name" value="BLL5683 PROTEIN"/>
    <property type="match status" value="1"/>
</dbReference>
<dbReference type="InterPro" id="IPR011152">
    <property type="entry name" value="Pesterase_MJ0912"/>
</dbReference>
<organism evidence="3 4">
    <name type="scientific">Paenibacillus hunanensis</name>
    <dbReference type="NCBI Taxonomy" id="539262"/>
    <lineage>
        <taxon>Bacteria</taxon>
        <taxon>Bacillati</taxon>
        <taxon>Bacillota</taxon>
        <taxon>Bacilli</taxon>
        <taxon>Bacillales</taxon>
        <taxon>Paenibacillaceae</taxon>
        <taxon>Paenibacillus</taxon>
    </lineage>
</organism>
<dbReference type="CDD" id="cd00838">
    <property type="entry name" value="MPP_superfamily"/>
    <property type="match status" value="1"/>
</dbReference>
<gene>
    <name evidence="3" type="ORF">JOC58_001680</name>
</gene>
<comment type="similarity">
    <text evidence="1">Belongs to the metallophosphoesterase superfamily. YfcE family.</text>
</comment>
<dbReference type="Gene3D" id="3.60.21.10">
    <property type="match status" value="1"/>
</dbReference>
<feature type="domain" description="Calcineurin-like phosphoesterase" evidence="2">
    <location>
        <begin position="3"/>
        <end position="201"/>
    </location>
</feature>
<dbReference type="PIRSF" id="PIRSF000883">
    <property type="entry name" value="Pesterase_MJ0912"/>
    <property type="match status" value="1"/>
</dbReference>
<evidence type="ECO:0000259" key="2">
    <source>
        <dbReference type="Pfam" id="PF12850"/>
    </source>
</evidence>
<accession>A0ABU1IYM3</accession>
<dbReference type="InterPro" id="IPR050126">
    <property type="entry name" value="Ap4A_hydrolase"/>
</dbReference>